<keyword evidence="4" id="KW-0479">Metal-binding</keyword>
<accession>A0A249MVL8</accession>
<dbReference type="UniPathway" id="UPA00299"/>
<dbReference type="CDD" id="cd01627">
    <property type="entry name" value="HAD_TPP"/>
    <property type="match status" value="1"/>
</dbReference>
<dbReference type="GO" id="GO:0046872">
    <property type="term" value="F:metal ion binding"/>
    <property type="evidence" value="ECO:0007669"/>
    <property type="project" value="UniProtKB-KW"/>
</dbReference>
<dbReference type="InterPro" id="IPR003337">
    <property type="entry name" value="Trehalose_PPase"/>
</dbReference>
<dbReference type="EMBL" id="CP022745">
    <property type="protein sequence ID" value="ASY45396.1"/>
    <property type="molecule type" value="Genomic_DNA"/>
</dbReference>
<keyword evidence="4" id="KW-0460">Magnesium</keyword>
<comment type="catalytic activity">
    <reaction evidence="4">
        <text>alpha,alpha-trehalose 6-phosphate + H2O = alpha,alpha-trehalose + phosphate</text>
        <dbReference type="Rhea" id="RHEA:23420"/>
        <dbReference type="ChEBI" id="CHEBI:15377"/>
        <dbReference type="ChEBI" id="CHEBI:16551"/>
        <dbReference type="ChEBI" id="CHEBI:43474"/>
        <dbReference type="ChEBI" id="CHEBI:58429"/>
        <dbReference type="EC" id="3.1.3.12"/>
    </reaction>
</comment>
<comment type="pathway">
    <text evidence="1 4">Glycan biosynthesis; trehalose biosynthesis.</text>
</comment>
<evidence type="ECO:0000313" key="5">
    <source>
        <dbReference type="EMBL" id="ASY45396.1"/>
    </source>
</evidence>
<dbReference type="PANTHER" id="PTHR43768">
    <property type="entry name" value="TREHALOSE 6-PHOSPHATE PHOSPHATASE"/>
    <property type="match status" value="1"/>
</dbReference>
<evidence type="ECO:0000256" key="3">
    <source>
        <dbReference type="ARBA" id="ARBA00022801"/>
    </source>
</evidence>
<dbReference type="AlphaFoldDB" id="A0A249MVL8"/>
<dbReference type="EC" id="3.1.3.12" evidence="4"/>
<dbReference type="Proteomes" id="UP000217141">
    <property type="component" value="Chromosome I"/>
</dbReference>
<dbReference type="GO" id="GO:0004805">
    <property type="term" value="F:trehalose-phosphatase activity"/>
    <property type="evidence" value="ECO:0007669"/>
    <property type="project" value="UniProtKB-EC"/>
</dbReference>
<sequence length="236" mass="24707">MLTDAALFLDFDGTLTPITDTPDGVIVDDGLVQLLLALRERLDGRLAIVSGRSIETLRTLGFADFLLAGTHGLEFARPGGAIAAPTRLAAIDDAEAAFNAFAADKPGVLVERKSISVGLHYRGAPAWQDAAHALARQWADQDGLALQQGKMLYELRPGGADKGSAVHALMAQGPMAGGVPVFIGDDVTDEEGFAAAAELGGVGILVGPVRQTRAAYNLEQVAAVRHYLREGVARLA</sequence>
<dbReference type="InterPro" id="IPR036412">
    <property type="entry name" value="HAD-like_sf"/>
</dbReference>
<dbReference type="Pfam" id="PF02358">
    <property type="entry name" value="Trehalose_PPase"/>
    <property type="match status" value="1"/>
</dbReference>
<gene>
    <name evidence="5" type="primary">otsB</name>
    <name evidence="5" type="ORF">CJD35_13855</name>
</gene>
<keyword evidence="3 4" id="KW-0378">Hydrolase</keyword>
<proteinExistence type="inferred from homology"/>
<dbReference type="InterPro" id="IPR006379">
    <property type="entry name" value="HAD-SF_hydro_IIB"/>
</dbReference>
<dbReference type="NCBIfam" id="TIGR00685">
    <property type="entry name" value="T6PP"/>
    <property type="match status" value="1"/>
</dbReference>
<dbReference type="Gene3D" id="3.40.50.1000">
    <property type="entry name" value="HAD superfamily/HAD-like"/>
    <property type="match status" value="1"/>
</dbReference>
<evidence type="ECO:0000256" key="2">
    <source>
        <dbReference type="ARBA" id="ARBA00008770"/>
    </source>
</evidence>
<comment type="similarity">
    <text evidence="2 4">Belongs to the trehalose phosphatase family.</text>
</comment>
<evidence type="ECO:0000313" key="6">
    <source>
        <dbReference type="Proteomes" id="UP000217141"/>
    </source>
</evidence>
<dbReference type="PANTHER" id="PTHR43768:SF3">
    <property type="entry name" value="TREHALOSE 6-PHOSPHATE PHOSPHATASE"/>
    <property type="match status" value="1"/>
</dbReference>
<dbReference type="InterPro" id="IPR044651">
    <property type="entry name" value="OTSB-like"/>
</dbReference>
<dbReference type="KEGG" id="shyd:CJD35_13855"/>
<dbReference type="InterPro" id="IPR023214">
    <property type="entry name" value="HAD_sf"/>
</dbReference>
<organism evidence="5 6">
    <name type="scientific">Sphingobium xenophagum</name>
    <dbReference type="NCBI Taxonomy" id="121428"/>
    <lineage>
        <taxon>Bacteria</taxon>
        <taxon>Pseudomonadati</taxon>
        <taxon>Pseudomonadota</taxon>
        <taxon>Alphaproteobacteria</taxon>
        <taxon>Sphingomonadales</taxon>
        <taxon>Sphingomonadaceae</taxon>
        <taxon>Sphingobium</taxon>
    </lineage>
</organism>
<reference evidence="5 6" key="1">
    <citation type="submission" date="2017-08" db="EMBL/GenBank/DDBJ databases">
        <title>Whole Genome Sequence of Sphingobium hydrophobicum C1: Insights into Adaption to the Electronic-waste Contaminated Sediment.</title>
        <authorList>
            <person name="Song D."/>
            <person name="Chen X."/>
            <person name="Xu M."/>
        </authorList>
    </citation>
    <scope>NUCLEOTIDE SEQUENCE [LARGE SCALE GENOMIC DNA]</scope>
    <source>
        <strain evidence="5 6">C1</strain>
    </source>
</reference>
<protein>
    <recommendedName>
        <fullName evidence="4">Trehalose 6-phosphate phosphatase</fullName>
        <ecNumber evidence="4">3.1.3.12</ecNumber>
    </recommendedName>
</protein>
<evidence type="ECO:0000256" key="1">
    <source>
        <dbReference type="ARBA" id="ARBA00005199"/>
    </source>
</evidence>
<comment type="function">
    <text evidence="4">Removes the phosphate from trehalose 6-phosphate to produce free trehalose.</text>
</comment>
<dbReference type="GO" id="GO:0005992">
    <property type="term" value="P:trehalose biosynthetic process"/>
    <property type="evidence" value="ECO:0007669"/>
    <property type="project" value="UniProtKB-UniPathway"/>
</dbReference>
<evidence type="ECO:0000256" key="4">
    <source>
        <dbReference type="RuleBase" id="RU361117"/>
    </source>
</evidence>
<dbReference type="RefSeq" id="WP_017182320.1">
    <property type="nucleotide sequence ID" value="NZ_CP022745.1"/>
</dbReference>
<dbReference type="SUPFAM" id="SSF56784">
    <property type="entry name" value="HAD-like"/>
    <property type="match status" value="1"/>
</dbReference>
<dbReference type="Gene3D" id="3.30.70.1020">
    <property type="entry name" value="Trehalose-6-phosphate phosphatase related protein, domain 2"/>
    <property type="match status" value="1"/>
</dbReference>
<dbReference type="NCBIfam" id="TIGR01484">
    <property type="entry name" value="HAD-SF-IIB"/>
    <property type="match status" value="1"/>
</dbReference>
<comment type="cofactor">
    <cofactor evidence="4">
        <name>Mg(2+)</name>
        <dbReference type="ChEBI" id="CHEBI:18420"/>
    </cofactor>
</comment>
<name>A0A249MVL8_SPHXE</name>